<evidence type="ECO:0000313" key="1">
    <source>
        <dbReference type="EMBL" id="KAH7923422.1"/>
    </source>
</evidence>
<sequence length="136" mass="14750">MDASSSHRTSTLGFVDPWASPQPPPPVIRAISPPRAPTTRAISPRRTLSPQPQPIARALSPQPQRTVSLQPHSQGIIAPQPRTLIPGSFSATSSGRTTPVSAEPEVKSMTGMSKEEKAAEMARRKEERRLVSYFSD</sequence>
<gene>
    <name evidence="1" type="ORF">BV22DRAFT_585798</name>
</gene>
<organism evidence="1 2">
    <name type="scientific">Leucogyrophana mollusca</name>
    <dbReference type="NCBI Taxonomy" id="85980"/>
    <lineage>
        <taxon>Eukaryota</taxon>
        <taxon>Fungi</taxon>
        <taxon>Dikarya</taxon>
        <taxon>Basidiomycota</taxon>
        <taxon>Agaricomycotina</taxon>
        <taxon>Agaricomycetes</taxon>
        <taxon>Agaricomycetidae</taxon>
        <taxon>Boletales</taxon>
        <taxon>Boletales incertae sedis</taxon>
        <taxon>Leucogyrophana</taxon>
    </lineage>
</organism>
<reference evidence="1" key="1">
    <citation type="journal article" date="2021" name="New Phytol.">
        <title>Evolutionary innovations through gain and loss of genes in the ectomycorrhizal Boletales.</title>
        <authorList>
            <person name="Wu G."/>
            <person name="Miyauchi S."/>
            <person name="Morin E."/>
            <person name="Kuo A."/>
            <person name="Drula E."/>
            <person name="Varga T."/>
            <person name="Kohler A."/>
            <person name="Feng B."/>
            <person name="Cao Y."/>
            <person name="Lipzen A."/>
            <person name="Daum C."/>
            <person name="Hundley H."/>
            <person name="Pangilinan J."/>
            <person name="Johnson J."/>
            <person name="Barry K."/>
            <person name="LaButti K."/>
            <person name="Ng V."/>
            <person name="Ahrendt S."/>
            <person name="Min B."/>
            <person name="Choi I.G."/>
            <person name="Park H."/>
            <person name="Plett J.M."/>
            <person name="Magnuson J."/>
            <person name="Spatafora J.W."/>
            <person name="Nagy L.G."/>
            <person name="Henrissat B."/>
            <person name="Grigoriev I.V."/>
            <person name="Yang Z.L."/>
            <person name="Xu J."/>
            <person name="Martin F.M."/>
        </authorList>
    </citation>
    <scope>NUCLEOTIDE SEQUENCE</scope>
    <source>
        <strain evidence="1">KUC20120723A-06</strain>
    </source>
</reference>
<accession>A0ACB8BCL0</accession>
<keyword evidence="2" id="KW-1185">Reference proteome</keyword>
<dbReference type="EMBL" id="MU266453">
    <property type="protein sequence ID" value="KAH7923422.1"/>
    <property type="molecule type" value="Genomic_DNA"/>
</dbReference>
<comment type="caution">
    <text evidence="1">The sequence shown here is derived from an EMBL/GenBank/DDBJ whole genome shotgun (WGS) entry which is preliminary data.</text>
</comment>
<evidence type="ECO:0000313" key="2">
    <source>
        <dbReference type="Proteomes" id="UP000790709"/>
    </source>
</evidence>
<name>A0ACB8BCL0_9AGAM</name>
<protein>
    <submittedName>
        <fullName evidence="1">Uncharacterized protein</fullName>
    </submittedName>
</protein>
<proteinExistence type="predicted"/>
<dbReference type="Proteomes" id="UP000790709">
    <property type="component" value="Unassembled WGS sequence"/>
</dbReference>